<dbReference type="Pfam" id="PF00270">
    <property type="entry name" value="DEAD"/>
    <property type="match status" value="1"/>
</dbReference>
<dbReference type="PANTHER" id="PTHR47959">
    <property type="entry name" value="ATP-DEPENDENT RNA HELICASE RHLE-RELATED"/>
    <property type="match status" value="1"/>
</dbReference>
<sequence>MTLKFKEVGIQSPVLESVEAMGYETTTPIQEQAIPIILNGKDLIACAQTGTGKTAAFLLPTIQQIQAQEDHGSIDALVIVPTRELAIQIDQQIQGLGYFVNISSLAIYGGGDGTSWDVQKKALVNGANVIIATPGRLIAHLNQEYVDLSKVKHFILDEADRMLDMGFYDDIKKIMEGLPAKRQNLMFSATMPPKMRKLAKEVLNEPEELNIAISKPSAAIVQAAFMVYDGQKLDLIKHLLKAKPLESVFVFLSKKSEVDRAAAEIKKIGINAEAIHSGLEQSRREVVLQEFINKKINVLVATDVMSRGIDIKGIDMVINYNVPGDAEDYVHRIGRTGRAEAKGIAFTFVNEEDMFKFSKIEELIEKDIRKVPLPEYIGEGPEYNPKASSKFRGSSRPKRGFSKRK</sequence>
<dbReference type="GO" id="GO:0003676">
    <property type="term" value="F:nucleic acid binding"/>
    <property type="evidence" value="ECO:0007669"/>
    <property type="project" value="InterPro"/>
</dbReference>
<dbReference type="InterPro" id="IPR014001">
    <property type="entry name" value="Helicase_ATP-bd"/>
</dbReference>
<dbReference type="InterPro" id="IPR044742">
    <property type="entry name" value="DEAD/DEAH_RhlB"/>
</dbReference>
<dbReference type="PROSITE" id="PS51194">
    <property type="entry name" value="HELICASE_CTER"/>
    <property type="match status" value="1"/>
</dbReference>
<evidence type="ECO:0000313" key="13">
    <source>
        <dbReference type="Proteomes" id="UP000184474"/>
    </source>
</evidence>
<dbReference type="InterPro" id="IPR000629">
    <property type="entry name" value="RNA-helicase_DEAD-box_CS"/>
</dbReference>
<feature type="domain" description="Helicase ATP-binding" evidence="9">
    <location>
        <begin position="34"/>
        <end position="209"/>
    </location>
</feature>
<dbReference type="PANTHER" id="PTHR47959:SF13">
    <property type="entry name" value="ATP-DEPENDENT RNA HELICASE RHLE"/>
    <property type="match status" value="1"/>
</dbReference>
<dbReference type="GO" id="GO:0005829">
    <property type="term" value="C:cytosol"/>
    <property type="evidence" value="ECO:0007669"/>
    <property type="project" value="TreeGrafter"/>
</dbReference>
<dbReference type="STRING" id="156994.SAMN04488028_10857"/>
<proteinExistence type="inferred from homology"/>
<dbReference type="SMART" id="SM00490">
    <property type="entry name" value="HELICc"/>
    <property type="match status" value="1"/>
</dbReference>
<accession>A0A1M6UZM5</accession>
<evidence type="ECO:0000259" key="10">
    <source>
        <dbReference type="PROSITE" id="PS51194"/>
    </source>
</evidence>
<evidence type="ECO:0000256" key="8">
    <source>
        <dbReference type="SAM" id="MobiDB-lite"/>
    </source>
</evidence>
<dbReference type="InterPro" id="IPR027417">
    <property type="entry name" value="P-loop_NTPase"/>
</dbReference>
<dbReference type="RefSeq" id="WP_073124596.1">
    <property type="nucleotide sequence ID" value="NZ_FRAA01000008.1"/>
</dbReference>
<dbReference type="Pfam" id="PF00271">
    <property type="entry name" value="Helicase_C"/>
    <property type="match status" value="1"/>
</dbReference>
<dbReference type="InterPro" id="IPR001650">
    <property type="entry name" value="Helicase_C-like"/>
</dbReference>
<dbReference type="SMART" id="SM00487">
    <property type="entry name" value="DEXDc"/>
    <property type="match status" value="1"/>
</dbReference>
<dbReference type="AlphaFoldDB" id="A0A1M6UZM5"/>
<dbReference type="PROSITE" id="PS00039">
    <property type="entry name" value="DEAD_ATP_HELICASE"/>
    <property type="match status" value="1"/>
</dbReference>
<organism evidence="12 13">
    <name type="scientific">Reichenbachiella agariperforans</name>
    <dbReference type="NCBI Taxonomy" id="156994"/>
    <lineage>
        <taxon>Bacteria</taxon>
        <taxon>Pseudomonadati</taxon>
        <taxon>Bacteroidota</taxon>
        <taxon>Cytophagia</taxon>
        <taxon>Cytophagales</taxon>
        <taxon>Reichenbachiellaceae</taxon>
        <taxon>Reichenbachiella</taxon>
    </lineage>
</organism>
<dbReference type="CDD" id="cd18787">
    <property type="entry name" value="SF2_C_DEAD"/>
    <property type="match status" value="1"/>
</dbReference>
<evidence type="ECO:0000259" key="11">
    <source>
        <dbReference type="PROSITE" id="PS51195"/>
    </source>
</evidence>
<dbReference type="Gene3D" id="3.40.50.300">
    <property type="entry name" value="P-loop containing nucleotide triphosphate hydrolases"/>
    <property type="match status" value="2"/>
</dbReference>
<protein>
    <submittedName>
        <fullName evidence="12">Superfamily II DNA and RNA helicase</fullName>
    </submittedName>
</protein>
<dbReference type="SUPFAM" id="SSF52540">
    <property type="entry name" value="P-loop containing nucleoside triphosphate hydrolases"/>
    <property type="match status" value="1"/>
</dbReference>
<evidence type="ECO:0000259" key="9">
    <source>
        <dbReference type="PROSITE" id="PS51192"/>
    </source>
</evidence>
<dbReference type="InterPro" id="IPR011545">
    <property type="entry name" value="DEAD/DEAH_box_helicase_dom"/>
</dbReference>
<dbReference type="Proteomes" id="UP000184474">
    <property type="component" value="Unassembled WGS sequence"/>
</dbReference>
<feature type="domain" description="Helicase C-terminal" evidence="10">
    <location>
        <begin position="234"/>
        <end position="379"/>
    </location>
</feature>
<keyword evidence="1 7" id="KW-0547">Nucleotide-binding</keyword>
<feature type="domain" description="DEAD-box RNA helicase Q" evidence="11">
    <location>
        <begin position="3"/>
        <end position="31"/>
    </location>
</feature>
<evidence type="ECO:0000313" key="12">
    <source>
        <dbReference type="EMBL" id="SHK74545.1"/>
    </source>
</evidence>
<evidence type="ECO:0000256" key="3">
    <source>
        <dbReference type="ARBA" id="ARBA00022806"/>
    </source>
</evidence>
<comment type="similarity">
    <text evidence="5 7">Belongs to the DEAD box helicase family.</text>
</comment>
<dbReference type="CDD" id="cd00268">
    <property type="entry name" value="DEADc"/>
    <property type="match status" value="1"/>
</dbReference>
<evidence type="ECO:0000256" key="4">
    <source>
        <dbReference type="ARBA" id="ARBA00022840"/>
    </source>
</evidence>
<feature type="region of interest" description="Disordered" evidence="8">
    <location>
        <begin position="375"/>
        <end position="405"/>
    </location>
</feature>
<feature type="compositionally biased region" description="Basic residues" evidence="8">
    <location>
        <begin position="393"/>
        <end position="405"/>
    </location>
</feature>
<feature type="short sequence motif" description="Q motif" evidence="6">
    <location>
        <begin position="3"/>
        <end position="31"/>
    </location>
</feature>
<dbReference type="InterPro" id="IPR014014">
    <property type="entry name" value="RNA_helicase_DEAD_Q_motif"/>
</dbReference>
<evidence type="ECO:0000256" key="6">
    <source>
        <dbReference type="PROSITE-ProRule" id="PRU00552"/>
    </source>
</evidence>
<dbReference type="PROSITE" id="PS51192">
    <property type="entry name" value="HELICASE_ATP_BIND_1"/>
    <property type="match status" value="1"/>
</dbReference>
<gene>
    <name evidence="12" type="ORF">SAMN04488028_10857</name>
</gene>
<dbReference type="GO" id="GO:0005524">
    <property type="term" value="F:ATP binding"/>
    <property type="evidence" value="ECO:0007669"/>
    <property type="project" value="UniProtKB-KW"/>
</dbReference>
<evidence type="ECO:0000256" key="5">
    <source>
        <dbReference type="ARBA" id="ARBA00038437"/>
    </source>
</evidence>
<name>A0A1M6UZM5_REIAG</name>
<evidence type="ECO:0000256" key="1">
    <source>
        <dbReference type="ARBA" id="ARBA00022741"/>
    </source>
</evidence>
<reference evidence="13" key="1">
    <citation type="submission" date="2016-11" db="EMBL/GenBank/DDBJ databases">
        <authorList>
            <person name="Varghese N."/>
            <person name="Submissions S."/>
        </authorList>
    </citation>
    <scope>NUCLEOTIDE SEQUENCE [LARGE SCALE GENOMIC DNA]</scope>
    <source>
        <strain evidence="13">DSM 26134</strain>
    </source>
</reference>
<keyword evidence="2 7" id="KW-0378">Hydrolase</keyword>
<dbReference type="EMBL" id="FRAA01000008">
    <property type="protein sequence ID" value="SHK74545.1"/>
    <property type="molecule type" value="Genomic_DNA"/>
</dbReference>
<dbReference type="InterPro" id="IPR050079">
    <property type="entry name" value="DEAD_box_RNA_helicase"/>
</dbReference>
<keyword evidence="3 7" id="KW-0347">Helicase</keyword>
<evidence type="ECO:0000256" key="2">
    <source>
        <dbReference type="ARBA" id="ARBA00022801"/>
    </source>
</evidence>
<keyword evidence="4 7" id="KW-0067">ATP-binding</keyword>
<evidence type="ECO:0000256" key="7">
    <source>
        <dbReference type="RuleBase" id="RU000492"/>
    </source>
</evidence>
<keyword evidence="13" id="KW-1185">Reference proteome</keyword>
<dbReference type="GO" id="GO:0016787">
    <property type="term" value="F:hydrolase activity"/>
    <property type="evidence" value="ECO:0007669"/>
    <property type="project" value="UniProtKB-KW"/>
</dbReference>
<dbReference type="GO" id="GO:0003724">
    <property type="term" value="F:RNA helicase activity"/>
    <property type="evidence" value="ECO:0007669"/>
    <property type="project" value="InterPro"/>
</dbReference>
<dbReference type="PROSITE" id="PS51195">
    <property type="entry name" value="Q_MOTIF"/>
    <property type="match status" value="1"/>
</dbReference>